<evidence type="ECO:0000313" key="1">
    <source>
        <dbReference type="EMBL" id="MPN37189.1"/>
    </source>
</evidence>
<dbReference type="EMBL" id="VSSQ01091695">
    <property type="protein sequence ID" value="MPN37189.1"/>
    <property type="molecule type" value="Genomic_DNA"/>
</dbReference>
<proteinExistence type="predicted"/>
<comment type="caution">
    <text evidence="1">The sequence shown here is derived from an EMBL/GenBank/DDBJ whole genome shotgun (WGS) entry which is preliminary data.</text>
</comment>
<name>A0A645HG89_9ZZZZ</name>
<accession>A0A645HG89</accession>
<reference evidence="1" key="1">
    <citation type="submission" date="2019-08" db="EMBL/GenBank/DDBJ databases">
        <authorList>
            <person name="Kucharzyk K."/>
            <person name="Murdoch R.W."/>
            <person name="Higgins S."/>
            <person name="Loffler F."/>
        </authorList>
    </citation>
    <scope>NUCLEOTIDE SEQUENCE</scope>
</reference>
<dbReference type="AlphaFoldDB" id="A0A645HG89"/>
<protein>
    <submittedName>
        <fullName evidence="1">Uncharacterized protein</fullName>
    </submittedName>
</protein>
<organism evidence="1">
    <name type="scientific">bioreactor metagenome</name>
    <dbReference type="NCBI Taxonomy" id="1076179"/>
    <lineage>
        <taxon>unclassified sequences</taxon>
        <taxon>metagenomes</taxon>
        <taxon>ecological metagenomes</taxon>
    </lineage>
</organism>
<sequence length="85" mass="9094">MVGALLPFNSEKLADTAACRTDQQRGKQFTQLFFVQIAHQLAFASQGNDTVFFGNNNANAIGNLADTDSGTVARPQSGSYIRVIG</sequence>
<gene>
    <name evidence="1" type="ORF">SDC9_184705</name>
</gene>